<dbReference type="GeneID" id="108071071"/>
<evidence type="ECO:0000256" key="2">
    <source>
        <dbReference type="ARBA" id="ARBA00006806"/>
    </source>
</evidence>
<evidence type="ECO:0000256" key="5">
    <source>
        <dbReference type="ARBA" id="ARBA00026055"/>
    </source>
</evidence>
<dbReference type="OMA" id="MYSPHIA"/>
<proteinExistence type="inferred from homology"/>
<sequence>MYSPHIALMSAVQAVDPRNPAKLRFGRRDSEASFTDPRLEQLIVYRALLENLLQQKIHYENEGEIERQRLERFRSEGADQRQLHVQEQVVKKAQALLPGIVFKMRNEVDKLQRFLNPTEGQEHELRQLDAELYDRSCDLLKKCQLCLETLQ</sequence>
<gene>
    <name evidence="8" type="primary">LOC108071071</name>
</gene>
<evidence type="ECO:0000256" key="4">
    <source>
        <dbReference type="ARBA" id="ARBA00023186"/>
    </source>
</evidence>
<dbReference type="RefSeq" id="XP_017017238.1">
    <property type="nucleotide sequence ID" value="XM_017161749.3"/>
</dbReference>
<evidence type="ECO:0000313" key="8">
    <source>
        <dbReference type="RefSeq" id="XP_017017238.1"/>
    </source>
</evidence>
<keyword evidence="6" id="KW-0206">Cytoskeleton</keyword>
<comment type="subunit">
    <text evidence="5 6">Supercomplex made of cofactors A to E. Cofactors A and D function by capturing and stabilizing tubulin in a quasi-native conformation. Cofactor E binds to the cofactor D-tubulin complex; interaction with cofactor C then causes the release of tubulin polypeptides that are committed to the native state.</text>
</comment>
<dbReference type="Gene3D" id="1.20.58.90">
    <property type="match status" value="1"/>
</dbReference>
<evidence type="ECO:0000256" key="3">
    <source>
        <dbReference type="ARBA" id="ARBA00015002"/>
    </source>
</evidence>
<dbReference type="InterPro" id="IPR036126">
    <property type="entry name" value="TBCA_sf"/>
</dbReference>
<dbReference type="PANTHER" id="PTHR21500">
    <property type="entry name" value="TUBULIN-SPECIFIC CHAPERONE A"/>
    <property type="match status" value="1"/>
</dbReference>
<name>A0A6P4I3F3_DROKI</name>
<dbReference type="InterPro" id="IPR004226">
    <property type="entry name" value="TBCA"/>
</dbReference>
<dbReference type="GO" id="GO:0005874">
    <property type="term" value="C:microtubule"/>
    <property type="evidence" value="ECO:0007669"/>
    <property type="project" value="UniProtKB-KW"/>
</dbReference>
<dbReference type="Pfam" id="PF02970">
    <property type="entry name" value="TBCA"/>
    <property type="match status" value="1"/>
</dbReference>
<dbReference type="AlphaFoldDB" id="A0A6P4I3F3"/>
<evidence type="ECO:0000256" key="6">
    <source>
        <dbReference type="RuleBase" id="RU364030"/>
    </source>
</evidence>
<evidence type="ECO:0000313" key="7">
    <source>
        <dbReference type="Proteomes" id="UP001652661"/>
    </source>
</evidence>
<comment type="similarity">
    <text evidence="2 6">Belongs to the TBCA family.</text>
</comment>
<dbReference type="PANTHER" id="PTHR21500:SF0">
    <property type="entry name" value="TUBULIN-SPECIFIC CHAPERONE A"/>
    <property type="match status" value="1"/>
</dbReference>
<dbReference type="GO" id="GO:0005829">
    <property type="term" value="C:cytosol"/>
    <property type="evidence" value="ECO:0007669"/>
    <property type="project" value="TreeGrafter"/>
</dbReference>
<dbReference type="Proteomes" id="UP001652661">
    <property type="component" value="Chromosome X"/>
</dbReference>
<comment type="function">
    <text evidence="1">Tubulin-folding protein; involved in the early step of the tubulin folding pathway.</text>
</comment>
<dbReference type="GO" id="GO:0007023">
    <property type="term" value="P:post-chaperonin tubulin folding pathway"/>
    <property type="evidence" value="ECO:0007669"/>
    <property type="project" value="UniProtKB-UniRule"/>
</dbReference>
<protein>
    <recommendedName>
        <fullName evidence="3 6">Tubulin-specific chaperone A</fullName>
    </recommendedName>
</protein>
<accession>A0A6P4I3F3</accession>
<keyword evidence="4 6" id="KW-0143">Chaperone</keyword>
<dbReference type="OrthoDB" id="7854873at2759"/>
<dbReference type="SUPFAM" id="SSF46988">
    <property type="entry name" value="Tubulin chaperone cofactor A"/>
    <property type="match status" value="1"/>
</dbReference>
<keyword evidence="6" id="KW-0493">Microtubule</keyword>
<evidence type="ECO:0000256" key="1">
    <source>
        <dbReference type="ARBA" id="ARBA00003046"/>
    </source>
</evidence>
<dbReference type="GO" id="GO:0048487">
    <property type="term" value="F:beta-tubulin binding"/>
    <property type="evidence" value="ECO:0007669"/>
    <property type="project" value="InterPro"/>
</dbReference>
<comment type="subcellular location">
    <subcellularLocation>
        <location evidence="6">Cytoplasm</location>
        <location evidence="6">Cytoskeleton</location>
    </subcellularLocation>
</comment>
<organism evidence="7 8">
    <name type="scientific">Drosophila kikkawai</name>
    <name type="common">Fruit fly</name>
    <dbReference type="NCBI Taxonomy" id="30033"/>
    <lineage>
        <taxon>Eukaryota</taxon>
        <taxon>Metazoa</taxon>
        <taxon>Ecdysozoa</taxon>
        <taxon>Arthropoda</taxon>
        <taxon>Hexapoda</taxon>
        <taxon>Insecta</taxon>
        <taxon>Pterygota</taxon>
        <taxon>Neoptera</taxon>
        <taxon>Endopterygota</taxon>
        <taxon>Diptera</taxon>
        <taxon>Brachycera</taxon>
        <taxon>Muscomorpha</taxon>
        <taxon>Ephydroidea</taxon>
        <taxon>Drosophilidae</taxon>
        <taxon>Drosophila</taxon>
        <taxon>Sophophora</taxon>
    </lineage>
</organism>
<reference evidence="8" key="1">
    <citation type="submission" date="2025-08" db="UniProtKB">
        <authorList>
            <consortium name="RefSeq"/>
        </authorList>
    </citation>
    <scope>IDENTIFICATION</scope>
    <source>
        <strain evidence="8">14028-0561.14</strain>
        <tissue evidence="8">Whole fly</tissue>
    </source>
</reference>
<keyword evidence="7" id="KW-1185">Reference proteome</keyword>
<keyword evidence="6" id="KW-0963">Cytoplasm</keyword>
<dbReference type="GO" id="GO:0007021">
    <property type="term" value="P:tubulin complex assembly"/>
    <property type="evidence" value="ECO:0007669"/>
    <property type="project" value="UniProtKB-UniRule"/>
</dbReference>